<name>D3R0G3_MAGIU</name>
<dbReference type="AlphaFoldDB" id="D3R0G3"/>
<keyword evidence="2" id="KW-1185">Reference proteome</keyword>
<protein>
    <submittedName>
        <fullName evidence="1">Uncharacterized protein</fullName>
    </submittedName>
</protein>
<evidence type="ECO:0000313" key="1">
    <source>
        <dbReference type="EMBL" id="ADC91395.1"/>
    </source>
</evidence>
<sequence>MLTTDNICWQVFPGRPGACCWLQTRQPGACCGLQTWPPGACCELLTRPLGACCELRTRPLGIRHAEPPTPMVAPYGSANDYGKTPTLTMPM</sequence>
<proteinExistence type="predicted"/>
<evidence type="ECO:0000313" key="2">
    <source>
        <dbReference type="Proteomes" id="UP000008234"/>
    </source>
</evidence>
<dbReference type="Proteomes" id="UP000008234">
    <property type="component" value="Chromosome"/>
</dbReference>
<dbReference type="KEGG" id="clo:HMPREF0868_0332"/>
<dbReference type="EMBL" id="CP001850">
    <property type="protein sequence ID" value="ADC91395.1"/>
    <property type="molecule type" value="Genomic_DNA"/>
</dbReference>
<reference evidence="2" key="1">
    <citation type="submission" date="2009-12" db="EMBL/GenBank/DDBJ databases">
        <title>Sequence of Clostridiales genomosp. BVAB3 str. UPII9-5.</title>
        <authorList>
            <person name="Madupu R."/>
            <person name="Durkin A.S."/>
            <person name="Torralba M."/>
            <person name="Methe B."/>
            <person name="Sutton G.G."/>
            <person name="Strausberg R.L."/>
            <person name="Nelson K.E."/>
        </authorList>
    </citation>
    <scope>NUCLEOTIDE SEQUENCE [LARGE SCALE GENOMIC DNA]</scope>
    <source>
        <strain evidence="2">UPII9-5</strain>
    </source>
</reference>
<accession>D3R0G3</accession>
<gene>
    <name evidence="1" type="ordered locus">HMPREF0868_0332</name>
</gene>
<organism evidence="1 2">
    <name type="scientific">Mageeibacillus indolicus (strain UPII9-5)</name>
    <name type="common">Clostridiales genomosp. BVAB3 (strain UPII9-5)</name>
    <dbReference type="NCBI Taxonomy" id="699246"/>
    <lineage>
        <taxon>Bacteria</taxon>
        <taxon>Bacillati</taxon>
        <taxon>Bacillota</taxon>
        <taxon>Clostridia</taxon>
        <taxon>Eubacteriales</taxon>
        <taxon>Oscillospiraceae</taxon>
        <taxon>Mageeibacillus</taxon>
    </lineage>
</organism>
<dbReference type="HOGENOM" id="CLU_2423426_0_0_9"/>